<gene>
    <name evidence="3" type="ORF">Uis1B_0632</name>
</gene>
<feature type="transmembrane region" description="Helical" evidence="2">
    <location>
        <begin position="66"/>
        <end position="86"/>
    </location>
</feature>
<feature type="region of interest" description="Disordered" evidence="1">
    <location>
        <begin position="1"/>
        <end position="21"/>
    </location>
</feature>
<evidence type="ECO:0000313" key="4">
    <source>
        <dbReference type="Proteomes" id="UP000235050"/>
    </source>
</evidence>
<evidence type="ECO:0000256" key="2">
    <source>
        <dbReference type="SAM" id="Phobius"/>
    </source>
</evidence>
<evidence type="ECO:0000256" key="1">
    <source>
        <dbReference type="SAM" id="MobiDB-lite"/>
    </source>
</evidence>
<feature type="compositionally biased region" description="Basic and acidic residues" evidence="1">
    <location>
        <begin position="9"/>
        <end position="18"/>
    </location>
</feature>
<keyword evidence="2" id="KW-0812">Transmembrane</keyword>
<protein>
    <submittedName>
        <fullName evidence="3">Uncharacterized protein</fullName>
    </submittedName>
</protein>
<dbReference type="RefSeq" id="WP_133124815.1">
    <property type="nucleotide sequence ID" value="NZ_NMWU01000009.1"/>
</dbReference>
<dbReference type="OrthoDB" id="3233329at2"/>
<feature type="transmembrane region" description="Helical" evidence="2">
    <location>
        <begin position="128"/>
        <end position="147"/>
    </location>
</feature>
<feature type="transmembrane region" description="Helical" evidence="2">
    <location>
        <begin position="98"/>
        <end position="122"/>
    </location>
</feature>
<dbReference type="Proteomes" id="UP000235050">
    <property type="component" value="Unassembled WGS sequence"/>
</dbReference>
<proteinExistence type="predicted"/>
<sequence length="169" mass="18568">MSELNEMNGTHEIEETAGRKKGRKRLGEETVGDLMGRAIHESLFFIGVFVVVAVVVGYMFVGWPGIWSAVIATLTTVMFCLSNPLLVSVLSRLHLRPAAYLTWFLLGWLVKVGICFVVLLAIQRQTWLDPKLCAIFIAVGAGIILLAEMHTAATSRVPYVDPPARKAGE</sequence>
<feature type="transmembrane region" description="Helical" evidence="2">
    <location>
        <begin position="43"/>
        <end position="60"/>
    </location>
</feature>
<comment type="caution">
    <text evidence="3">The sequence shown here is derived from an EMBL/GenBank/DDBJ whole genome shotgun (WGS) entry which is preliminary data.</text>
</comment>
<dbReference type="AlphaFoldDB" id="A0A2N5JBA6"/>
<keyword evidence="2" id="KW-0472">Membrane</keyword>
<organism evidence="3 4">
    <name type="scientific">Bifidobacterium margollesii</name>
    <dbReference type="NCBI Taxonomy" id="2020964"/>
    <lineage>
        <taxon>Bacteria</taxon>
        <taxon>Bacillati</taxon>
        <taxon>Actinomycetota</taxon>
        <taxon>Actinomycetes</taxon>
        <taxon>Bifidobacteriales</taxon>
        <taxon>Bifidobacteriaceae</taxon>
        <taxon>Bifidobacterium</taxon>
    </lineage>
</organism>
<keyword evidence="4" id="KW-1185">Reference proteome</keyword>
<dbReference type="EMBL" id="NMWU01000009">
    <property type="protein sequence ID" value="PLS31497.1"/>
    <property type="molecule type" value="Genomic_DNA"/>
</dbReference>
<accession>A0A2N5JBA6</accession>
<evidence type="ECO:0000313" key="3">
    <source>
        <dbReference type="EMBL" id="PLS31497.1"/>
    </source>
</evidence>
<reference evidence="3 4" key="1">
    <citation type="submission" date="2017-07" db="EMBL/GenBank/DDBJ databases">
        <title>Bifidobacterium novel species.</title>
        <authorList>
            <person name="Lugli G.A."/>
            <person name="Milani C."/>
            <person name="Duranti S."/>
            <person name="Mangifesta M."/>
        </authorList>
    </citation>
    <scope>NUCLEOTIDE SEQUENCE [LARGE SCALE GENOMIC DNA]</scope>
    <source>
        <strain evidence="4">Uis1B</strain>
    </source>
</reference>
<keyword evidence="2" id="KW-1133">Transmembrane helix</keyword>
<name>A0A2N5JBA6_9BIFI</name>